<dbReference type="SUPFAM" id="SSF51445">
    <property type="entry name" value="(Trans)glycosidases"/>
    <property type="match status" value="1"/>
</dbReference>
<gene>
    <name evidence="3" type="ORF">WKR92_02110</name>
</gene>
<dbReference type="Gene3D" id="3.20.20.80">
    <property type="entry name" value="Glycosidases"/>
    <property type="match status" value="1"/>
</dbReference>
<evidence type="ECO:0000259" key="2">
    <source>
        <dbReference type="Pfam" id="PF13204"/>
    </source>
</evidence>
<dbReference type="Pfam" id="PF13204">
    <property type="entry name" value="Apiosidase"/>
    <property type="match status" value="1"/>
</dbReference>
<dbReference type="PANTHER" id="PTHR37836:SF3">
    <property type="entry name" value="ENDOGLUCANASE"/>
    <property type="match status" value="1"/>
</dbReference>
<dbReference type="InterPro" id="IPR025277">
    <property type="entry name" value="Apiosidase-like_cat_dom"/>
</dbReference>
<evidence type="ECO:0000313" key="4">
    <source>
        <dbReference type="Proteomes" id="UP001580928"/>
    </source>
</evidence>
<feature type="domain" description="Apiosidase-like catalytic" evidence="2">
    <location>
        <begin position="25"/>
        <end position="371"/>
    </location>
</feature>
<dbReference type="Proteomes" id="UP001580928">
    <property type="component" value="Unassembled WGS sequence"/>
</dbReference>
<proteinExistence type="predicted"/>
<keyword evidence="4" id="KW-1185">Reference proteome</keyword>
<feature type="domain" description="Putative collagen-binding" evidence="1">
    <location>
        <begin position="380"/>
        <end position="468"/>
    </location>
</feature>
<dbReference type="InterPro" id="IPR017853">
    <property type="entry name" value="GH"/>
</dbReference>
<evidence type="ECO:0000259" key="1">
    <source>
        <dbReference type="Pfam" id="PF12904"/>
    </source>
</evidence>
<dbReference type="InterPro" id="IPR024749">
    <property type="entry name" value="Collagen-bd_put"/>
</dbReference>
<accession>A0ABV5CAQ2</accession>
<evidence type="ECO:0000313" key="3">
    <source>
        <dbReference type="EMBL" id="MFB5944619.1"/>
    </source>
</evidence>
<name>A0ABV5CAQ2_9SPHI</name>
<sequence length="471" mass="54316">MKYYLTLVFICVTTLVTAQMIVDESNKYLKDTRTGQPFFWMGDTAWELFHRMTREDIIYYLDKRKSQGFNVIQAVVLAELDGLKQDNRYGDVPFSNLNTLEWAVTKGNNPADAEEYDYWDHVDFVVKAAAKRGLYIGMLPTWGDKVAYEWGSGPRVFDENSAYTYMKKLAERYQDQWNIIWILGGDRPGFYERNGQRHDDRPVWRAMAKAITDICGDKTFITYHTGGSGESSSAWFDDEDWLSMYAIQSGHGSRSYPVWDYIRSDLQNYPDKPVMDMEPCYENHPVNPWDGKWTKEGRGYFSSADVRIRMYRGVFAGGVGTTYGHHSVWQFLDTALNAPVFTGDTLVHWKEALDSEVANQIHHLKDLILSQADMHRMEDSLLIASKRGSDYRDLILATRNEEDTYALIHLPQPKLIQVNLDRLAAGKKLVHWFNPSTGEYYRSKNEASSGIQSFTPPTDTQQDWVLVVHVE</sequence>
<dbReference type="PANTHER" id="PTHR37836">
    <property type="entry name" value="LMO1036 PROTEIN"/>
    <property type="match status" value="1"/>
</dbReference>
<dbReference type="Pfam" id="PF12904">
    <property type="entry name" value="Collagen_bind_2"/>
    <property type="match status" value="1"/>
</dbReference>
<reference evidence="3 4" key="1">
    <citation type="submission" date="2024-04" db="EMBL/GenBank/DDBJ databases">
        <title>Albibacterium profundi sp. nov., isolated from sediment of the Challenger Deep of Mariana Trench.</title>
        <authorList>
            <person name="Wang Y."/>
        </authorList>
    </citation>
    <scope>NUCLEOTIDE SEQUENCE [LARGE SCALE GENOMIC DNA]</scope>
    <source>
        <strain evidence="3 4">RHL897</strain>
    </source>
</reference>
<protein>
    <submittedName>
        <fullName evidence="3">DUF4038 domain-containing protein</fullName>
    </submittedName>
</protein>
<organism evidence="3 4">
    <name type="scientific">Albibacterium profundi</name>
    <dbReference type="NCBI Taxonomy" id="3134906"/>
    <lineage>
        <taxon>Bacteria</taxon>
        <taxon>Pseudomonadati</taxon>
        <taxon>Bacteroidota</taxon>
        <taxon>Sphingobacteriia</taxon>
        <taxon>Sphingobacteriales</taxon>
        <taxon>Sphingobacteriaceae</taxon>
        <taxon>Albibacterium</taxon>
    </lineage>
</organism>
<dbReference type="RefSeq" id="WP_375556183.1">
    <property type="nucleotide sequence ID" value="NZ_JBBVGT010000002.1"/>
</dbReference>
<comment type="caution">
    <text evidence="3">The sequence shown here is derived from an EMBL/GenBank/DDBJ whole genome shotgun (WGS) entry which is preliminary data.</text>
</comment>
<dbReference type="EMBL" id="JBBVGT010000002">
    <property type="protein sequence ID" value="MFB5944619.1"/>
    <property type="molecule type" value="Genomic_DNA"/>
</dbReference>